<evidence type="ECO:0000313" key="2">
    <source>
        <dbReference type="EMBL" id="PAT34623.1"/>
    </source>
</evidence>
<name>A0A2A2A9Z4_9BURK</name>
<organism evidence="2 3">
    <name type="scientific">Vandammella animalimorsus</name>
    <dbReference type="NCBI Taxonomy" id="2029117"/>
    <lineage>
        <taxon>Bacteria</taxon>
        <taxon>Pseudomonadati</taxon>
        <taxon>Pseudomonadota</taxon>
        <taxon>Betaproteobacteria</taxon>
        <taxon>Burkholderiales</taxon>
        <taxon>Comamonadaceae</taxon>
        <taxon>Vandammella</taxon>
    </lineage>
</organism>
<keyword evidence="1" id="KW-0472">Membrane</keyword>
<keyword evidence="1" id="KW-1133">Transmembrane helix</keyword>
<dbReference type="AlphaFoldDB" id="A0A2A2A9Z4"/>
<feature type="transmembrane region" description="Helical" evidence="1">
    <location>
        <begin position="213"/>
        <end position="234"/>
    </location>
</feature>
<dbReference type="Proteomes" id="UP000217999">
    <property type="component" value="Unassembled WGS sequence"/>
</dbReference>
<proteinExistence type="predicted"/>
<comment type="caution">
    <text evidence="2">The sequence shown here is derived from an EMBL/GenBank/DDBJ whole genome shotgun (WGS) entry which is preliminary data.</text>
</comment>
<evidence type="ECO:0000313" key="3">
    <source>
        <dbReference type="Proteomes" id="UP000217999"/>
    </source>
</evidence>
<evidence type="ECO:0000256" key="1">
    <source>
        <dbReference type="SAM" id="Phobius"/>
    </source>
</evidence>
<feature type="transmembrane region" description="Helical" evidence="1">
    <location>
        <begin position="168"/>
        <end position="184"/>
    </location>
</feature>
<feature type="transmembrane region" description="Helical" evidence="1">
    <location>
        <begin position="87"/>
        <end position="108"/>
    </location>
</feature>
<feature type="transmembrane region" description="Helical" evidence="1">
    <location>
        <begin position="12"/>
        <end position="33"/>
    </location>
</feature>
<gene>
    <name evidence="2" type="ORF">CK620_06920</name>
</gene>
<keyword evidence="1" id="KW-0812">Transmembrane</keyword>
<feature type="transmembrane region" description="Helical" evidence="1">
    <location>
        <begin position="115"/>
        <end position="133"/>
    </location>
</feature>
<dbReference type="RefSeq" id="WP_095549702.1">
    <property type="nucleotide sequence ID" value="NZ_NSJF01000003.1"/>
</dbReference>
<feature type="transmembrane region" description="Helical" evidence="1">
    <location>
        <begin position="295"/>
        <end position="312"/>
    </location>
</feature>
<reference evidence="2 3" key="1">
    <citation type="submission" date="2017-08" db="EMBL/GenBank/DDBJ databases">
        <title>WGS of Clinical strains of the CDC Group NO-1 linked to zoonotic infections in humans.</title>
        <authorList>
            <person name="Bernier A.-M."/>
            <person name="Bernard K."/>
        </authorList>
    </citation>
    <scope>NUCLEOTIDE SEQUENCE [LARGE SCALE GENOMIC DNA]</scope>
    <source>
        <strain evidence="2 3">NML03-0146</strain>
    </source>
</reference>
<accession>A0A2A2A9Z4</accession>
<sequence length="666" mass="71123">MPQTARPCSPLLRTLLIAMALAAFATVLLRTAWISDDAAITLRTVLNTIHGWGPRFNLDERVQAYTHPLWFLALSALSLLWRGDVFAASHALSIGVSLATLAALLLALAPRVPQLLLVMLAVLLSQAFIDFSTSGLENPLAHALVLLAYGCAAHALRLSPAGGTLQPVPLVACAGFFIACSLAYLTRPDLAVLLAPLALWLSWQLRAQPKTLLAAWALGALPVLAWSAFSLYYYGWPWPNTAYAKLGTGIAWDERVAQGLRYLAHSARTDPLTLLVIALGLVAGLRPRKGAPARALALGIALYLAYVVSIGGDFMAGRFLTVPFFAALIVLLASTAHAGGTPQHLAWTFAGAALLLALGLGVPHTPTVLSGASYHAPEIGPSGIANERGHYYRDTGWLRGQLRAPEAAAWRASGQRQVYAICGGLGFTSIHQGPHAHLIDTCALADPLLARLPAKASTPWRIGHFYRVLPGNYIASIRQDQNLLSDPALHSAYETLRTLTRAPLNDPQRLRQIVQANLFGLDMGDTSAYRQGVIAASSSVHRVALGALQARFDLGKPFYTQHYQIFEHALEIELPHPMALDQLELSLDPGDAYQVSALVNGQWQAIGHVPPAASVVMTNHALPVPGGPITTERLRITGSGGDGLYVLGHAIASLQGQVLAVDAPAR</sequence>
<evidence type="ECO:0008006" key="4">
    <source>
        <dbReference type="Google" id="ProtNLM"/>
    </source>
</evidence>
<feature type="transmembrane region" description="Helical" evidence="1">
    <location>
        <begin position="318"/>
        <end position="338"/>
    </location>
</feature>
<dbReference type="EMBL" id="NSJF01000003">
    <property type="protein sequence ID" value="PAT34623.1"/>
    <property type="molecule type" value="Genomic_DNA"/>
</dbReference>
<protein>
    <recommendedName>
        <fullName evidence="4">Arabinofuranosyltransferase</fullName>
    </recommendedName>
</protein>